<dbReference type="PROSITE" id="PS51447">
    <property type="entry name" value="FDX_ACB"/>
    <property type="match status" value="1"/>
</dbReference>
<dbReference type="OrthoDB" id="9805455at2"/>
<feature type="binding site" evidence="15">
    <location>
        <position position="466"/>
    </location>
    <ligand>
        <name>Mg(2+)</name>
        <dbReference type="ChEBI" id="CHEBI:18420"/>
        <note>shared with alpha subunit</note>
    </ligand>
</feature>
<dbReference type="FunFam" id="2.40.50.140:FF:000045">
    <property type="entry name" value="Phenylalanine--tRNA ligase beta subunit"/>
    <property type="match status" value="1"/>
</dbReference>
<comment type="similarity">
    <text evidence="2 15">Belongs to the phenylalanyl-tRNA synthetase beta subunit family. Type 1 subfamily.</text>
</comment>
<dbReference type="GO" id="GO:0000049">
    <property type="term" value="F:tRNA binding"/>
    <property type="evidence" value="ECO:0007669"/>
    <property type="project" value="UniProtKB-UniRule"/>
</dbReference>
<evidence type="ECO:0000256" key="10">
    <source>
        <dbReference type="ARBA" id="ARBA00022842"/>
    </source>
</evidence>
<dbReference type="GO" id="GO:0016740">
    <property type="term" value="F:transferase activity"/>
    <property type="evidence" value="ECO:0007669"/>
    <property type="project" value="UniProtKB-ARBA"/>
</dbReference>
<dbReference type="PANTHER" id="PTHR10947:SF0">
    <property type="entry name" value="PHENYLALANINE--TRNA LIGASE BETA SUBUNIT"/>
    <property type="match status" value="1"/>
</dbReference>
<gene>
    <name evidence="15 20" type="primary">pheT</name>
    <name evidence="20" type="ORF">CM240_2090</name>
</gene>
<name>W6RXR2_9CLOT</name>
<dbReference type="NCBIfam" id="TIGR00472">
    <property type="entry name" value="pheT_bact"/>
    <property type="match status" value="1"/>
</dbReference>
<evidence type="ECO:0000259" key="17">
    <source>
        <dbReference type="PROSITE" id="PS50886"/>
    </source>
</evidence>
<feature type="binding site" evidence="15">
    <location>
        <position position="456"/>
    </location>
    <ligand>
        <name>Mg(2+)</name>
        <dbReference type="ChEBI" id="CHEBI:18420"/>
        <note>shared with alpha subunit</note>
    </ligand>
</feature>
<comment type="cofactor">
    <cofactor evidence="15">
        <name>Mg(2+)</name>
        <dbReference type="ChEBI" id="CHEBI:18420"/>
    </cofactor>
    <text evidence="15">Binds 2 magnesium ions per tetramer.</text>
</comment>
<evidence type="ECO:0000259" key="18">
    <source>
        <dbReference type="PROSITE" id="PS51447"/>
    </source>
</evidence>
<evidence type="ECO:0000256" key="12">
    <source>
        <dbReference type="ARBA" id="ARBA00022917"/>
    </source>
</evidence>
<dbReference type="AlphaFoldDB" id="W6RXR2"/>
<keyword evidence="9 15" id="KW-0067">ATP-binding</keyword>
<keyword evidence="11 16" id="KW-0694">RNA-binding</keyword>
<dbReference type="Gene3D" id="3.30.930.10">
    <property type="entry name" value="Bira Bifunctional Protein, Domain 2"/>
    <property type="match status" value="1"/>
</dbReference>
<comment type="catalytic activity">
    <reaction evidence="14 15">
        <text>tRNA(Phe) + L-phenylalanine + ATP = L-phenylalanyl-tRNA(Phe) + AMP + diphosphate + H(+)</text>
        <dbReference type="Rhea" id="RHEA:19413"/>
        <dbReference type="Rhea" id="RHEA-COMP:9668"/>
        <dbReference type="Rhea" id="RHEA-COMP:9699"/>
        <dbReference type="ChEBI" id="CHEBI:15378"/>
        <dbReference type="ChEBI" id="CHEBI:30616"/>
        <dbReference type="ChEBI" id="CHEBI:33019"/>
        <dbReference type="ChEBI" id="CHEBI:58095"/>
        <dbReference type="ChEBI" id="CHEBI:78442"/>
        <dbReference type="ChEBI" id="CHEBI:78531"/>
        <dbReference type="ChEBI" id="CHEBI:456215"/>
        <dbReference type="EC" id="6.1.1.20"/>
    </reaction>
</comment>
<dbReference type="SUPFAM" id="SSF55681">
    <property type="entry name" value="Class II aaRS and biotin synthetases"/>
    <property type="match status" value="1"/>
</dbReference>
<evidence type="ECO:0000259" key="19">
    <source>
        <dbReference type="PROSITE" id="PS51483"/>
    </source>
</evidence>
<evidence type="ECO:0000256" key="9">
    <source>
        <dbReference type="ARBA" id="ARBA00022840"/>
    </source>
</evidence>
<evidence type="ECO:0000256" key="8">
    <source>
        <dbReference type="ARBA" id="ARBA00022741"/>
    </source>
</evidence>
<dbReference type="InterPro" id="IPR036690">
    <property type="entry name" value="Fdx_antiC-bd_sf"/>
</dbReference>
<dbReference type="PANTHER" id="PTHR10947">
    <property type="entry name" value="PHENYLALANYL-TRNA SYNTHETASE BETA CHAIN AND LEUCINE-RICH REPEAT-CONTAINING PROTEIN 47"/>
    <property type="match status" value="1"/>
</dbReference>
<comment type="subcellular location">
    <subcellularLocation>
        <location evidence="1 15">Cytoplasm</location>
    </subcellularLocation>
</comment>
<dbReference type="GO" id="GO:0140096">
    <property type="term" value="F:catalytic activity, acting on a protein"/>
    <property type="evidence" value="ECO:0007669"/>
    <property type="project" value="UniProtKB-ARBA"/>
</dbReference>
<dbReference type="HAMAP" id="MF_00283">
    <property type="entry name" value="Phe_tRNA_synth_beta1"/>
    <property type="match status" value="1"/>
</dbReference>
<dbReference type="Proteomes" id="UP000019426">
    <property type="component" value="Chromosome M2/40_rep1"/>
</dbReference>
<evidence type="ECO:0000256" key="11">
    <source>
        <dbReference type="ARBA" id="ARBA00022884"/>
    </source>
</evidence>
<dbReference type="InterPro" id="IPR033714">
    <property type="entry name" value="tRNA_bind_bactPheRS"/>
</dbReference>
<evidence type="ECO:0000256" key="5">
    <source>
        <dbReference type="ARBA" id="ARBA00022555"/>
    </source>
</evidence>
<dbReference type="GO" id="GO:0009328">
    <property type="term" value="C:phenylalanine-tRNA ligase complex"/>
    <property type="evidence" value="ECO:0007669"/>
    <property type="project" value="TreeGrafter"/>
</dbReference>
<feature type="domain" description="TRNA-binding" evidence="17">
    <location>
        <begin position="39"/>
        <end position="150"/>
    </location>
</feature>
<dbReference type="GO" id="GO:0006432">
    <property type="term" value="P:phenylalanyl-tRNA aminoacylation"/>
    <property type="evidence" value="ECO:0007669"/>
    <property type="project" value="UniProtKB-UniRule"/>
</dbReference>
<evidence type="ECO:0000256" key="7">
    <source>
        <dbReference type="ARBA" id="ARBA00022723"/>
    </source>
</evidence>
<dbReference type="InterPro" id="IPR009061">
    <property type="entry name" value="DNA-bd_dom_put_sf"/>
</dbReference>
<dbReference type="Pfam" id="PF17759">
    <property type="entry name" value="tRNA_synthFbeta"/>
    <property type="match status" value="1"/>
</dbReference>
<dbReference type="PATRIC" id="fig|1216932.3.peg.2091"/>
<dbReference type="PROSITE" id="PS51483">
    <property type="entry name" value="B5"/>
    <property type="match status" value="1"/>
</dbReference>
<dbReference type="InterPro" id="IPR012340">
    <property type="entry name" value="NA-bd_OB-fold"/>
</dbReference>
<dbReference type="InterPro" id="IPR005147">
    <property type="entry name" value="tRNA_synthase_B5-dom"/>
</dbReference>
<dbReference type="InterPro" id="IPR045060">
    <property type="entry name" value="Phe-tRNA-ligase_IIc_bsu"/>
</dbReference>
<dbReference type="InterPro" id="IPR005146">
    <property type="entry name" value="B3/B4_tRNA-bd"/>
</dbReference>
<dbReference type="FunFam" id="3.30.70.380:FF:000001">
    <property type="entry name" value="Phenylalanine--tRNA ligase beta subunit"/>
    <property type="match status" value="1"/>
</dbReference>
<evidence type="ECO:0000256" key="3">
    <source>
        <dbReference type="ARBA" id="ARBA00011209"/>
    </source>
</evidence>
<dbReference type="InterPro" id="IPR004532">
    <property type="entry name" value="Phe-tRNA-ligase_IIc_bsu_bact"/>
</dbReference>
<dbReference type="RefSeq" id="WP_044038975.1">
    <property type="nucleotide sequence ID" value="NZ_HG917868.1"/>
</dbReference>
<dbReference type="FunFam" id="3.50.40.10:FF:000001">
    <property type="entry name" value="Phenylalanine--tRNA ligase beta subunit"/>
    <property type="match status" value="1"/>
</dbReference>
<accession>W6RXR2</accession>
<keyword evidence="12 15" id="KW-0648">Protein biosynthesis</keyword>
<dbReference type="SMART" id="SM00896">
    <property type="entry name" value="FDX-ACB"/>
    <property type="match status" value="1"/>
</dbReference>
<comment type="subunit">
    <text evidence="3 15">Tetramer of two alpha and two beta subunits.</text>
</comment>
<dbReference type="Gene3D" id="3.30.70.380">
    <property type="entry name" value="Ferrodoxin-fold anticodon-binding domain"/>
    <property type="match status" value="1"/>
</dbReference>
<dbReference type="Pfam" id="PF03147">
    <property type="entry name" value="FDX-ACB"/>
    <property type="match status" value="1"/>
</dbReference>
<keyword evidence="6 15" id="KW-0436">Ligase</keyword>
<dbReference type="Pfam" id="PF03484">
    <property type="entry name" value="B5"/>
    <property type="match status" value="1"/>
</dbReference>
<dbReference type="eggNOG" id="COG0072">
    <property type="taxonomic scope" value="Bacteria"/>
</dbReference>
<proteinExistence type="inferred from homology"/>
<dbReference type="Gene3D" id="2.40.50.140">
    <property type="entry name" value="Nucleic acid-binding proteins"/>
    <property type="match status" value="1"/>
</dbReference>
<dbReference type="InterPro" id="IPR002547">
    <property type="entry name" value="tRNA-bd_dom"/>
</dbReference>
<dbReference type="Pfam" id="PF01588">
    <property type="entry name" value="tRNA_bind"/>
    <property type="match status" value="1"/>
</dbReference>
<evidence type="ECO:0000256" key="1">
    <source>
        <dbReference type="ARBA" id="ARBA00004496"/>
    </source>
</evidence>
<keyword evidence="10 15" id="KW-0460">Magnesium</keyword>
<dbReference type="GO" id="GO:0000287">
    <property type="term" value="F:magnesium ion binding"/>
    <property type="evidence" value="ECO:0007669"/>
    <property type="project" value="UniProtKB-UniRule"/>
</dbReference>
<feature type="binding site" evidence="15">
    <location>
        <position position="465"/>
    </location>
    <ligand>
        <name>Mg(2+)</name>
        <dbReference type="ChEBI" id="CHEBI:18420"/>
        <note>shared with alpha subunit</note>
    </ligand>
</feature>
<dbReference type="EC" id="6.1.1.20" evidence="15"/>
<dbReference type="EMBL" id="HG917868">
    <property type="protein sequence ID" value="CDM69248.1"/>
    <property type="molecule type" value="Genomic_DNA"/>
</dbReference>
<keyword evidence="4 15" id="KW-0963">Cytoplasm</keyword>
<evidence type="ECO:0000256" key="4">
    <source>
        <dbReference type="ARBA" id="ARBA00022490"/>
    </source>
</evidence>
<keyword evidence="13 15" id="KW-0030">Aminoacyl-tRNA synthetase</keyword>
<dbReference type="Gene3D" id="3.50.40.10">
    <property type="entry name" value="Phenylalanyl-trna Synthetase, Chain B, domain 3"/>
    <property type="match status" value="1"/>
</dbReference>
<dbReference type="GO" id="GO:0004826">
    <property type="term" value="F:phenylalanine-tRNA ligase activity"/>
    <property type="evidence" value="ECO:0007669"/>
    <property type="project" value="UniProtKB-UniRule"/>
</dbReference>
<dbReference type="SMART" id="SM00873">
    <property type="entry name" value="B3_4"/>
    <property type="match status" value="1"/>
</dbReference>
<feature type="binding site" evidence="15">
    <location>
        <position position="462"/>
    </location>
    <ligand>
        <name>Mg(2+)</name>
        <dbReference type="ChEBI" id="CHEBI:18420"/>
        <note>shared with alpha subunit</note>
    </ligand>
</feature>
<dbReference type="SMART" id="SM00874">
    <property type="entry name" value="B5"/>
    <property type="match status" value="1"/>
</dbReference>
<evidence type="ECO:0000313" key="21">
    <source>
        <dbReference type="Proteomes" id="UP000019426"/>
    </source>
</evidence>
<dbReference type="InterPro" id="IPR045864">
    <property type="entry name" value="aa-tRNA-synth_II/BPL/LPL"/>
</dbReference>
<reference evidence="20 21" key="1">
    <citation type="submission" date="2013-11" db="EMBL/GenBank/DDBJ databases">
        <title>Complete genome sequence of Clostridum sp. M2/40.</title>
        <authorList>
            <person name="Wibberg D."/>
            <person name="Puehler A."/>
            <person name="Schlueter A."/>
        </authorList>
    </citation>
    <scope>NUCLEOTIDE SEQUENCE [LARGE SCALE GENOMIC DNA]</scope>
    <source>
        <strain evidence="21">M2/40</strain>
    </source>
</reference>
<dbReference type="Gene3D" id="3.30.56.10">
    <property type="match status" value="2"/>
</dbReference>
<evidence type="ECO:0000256" key="13">
    <source>
        <dbReference type="ARBA" id="ARBA00023146"/>
    </source>
</evidence>
<protein>
    <recommendedName>
        <fullName evidence="15">Phenylalanine--tRNA ligase beta subunit</fullName>
        <ecNumber evidence="15">6.1.1.20</ecNumber>
    </recommendedName>
    <alternativeName>
        <fullName evidence="15">Phenylalanyl-tRNA synthetase beta subunit</fullName>
        <shortName evidence="15">PheRS</shortName>
    </alternativeName>
</protein>
<evidence type="ECO:0000256" key="2">
    <source>
        <dbReference type="ARBA" id="ARBA00008653"/>
    </source>
</evidence>
<evidence type="ECO:0000313" key="20">
    <source>
        <dbReference type="EMBL" id="CDM69248.1"/>
    </source>
</evidence>
<dbReference type="KEGG" id="clt:CM240_2090"/>
<dbReference type="Pfam" id="PF03483">
    <property type="entry name" value="B3_4"/>
    <property type="match status" value="1"/>
</dbReference>
<dbReference type="SUPFAM" id="SSF54991">
    <property type="entry name" value="Anticodon-binding domain of PheRS"/>
    <property type="match status" value="1"/>
</dbReference>
<dbReference type="CDD" id="cd00769">
    <property type="entry name" value="PheRS_beta_core"/>
    <property type="match status" value="1"/>
</dbReference>
<keyword evidence="7 15" id="KW-0479">Metal-binding</keyword>
<dbReference type="CDD" id="cd02796">
    <property type="entry name" value="tRNA_bind_bactPheRS"/>
    <property type="match status" value="1"/>
</dbReference>
<dbReference type="InterPro" id="IPR020825">
    <property type="entry name" value="Phe-tRNA_synthase-like_B3/B4"/>
</dbReference>
<dbReference type="SUPFAM" id="SSF46955">
    <property type="entry name" value="Putative DNA-binding domain"/>
    <property type="match status" value="1"/>
</dbReference>
<keyword evidence="8 15" id="KW-0547">Nucleotide-binding</keyword>
<feature type="domain" description="FDX-ACB" evidence="18">
    <location>
        <begin position="697"/>
        <end position="790"/>
    </location>
</feature>
<dbReference type="GO" id="GO:0005524">
    <property type="term" value="F:ATP binding"/>
    <property type="evidence" value="ECO:0007669"/>
    <property type="project" value="UniProtKB-UniRule"/>
</dbReference>
<dbReference type="PROSITE" id="PS50886">
    <property type="entry name" value="TRBD"/>
    <property type="match status" value="1"/>
</dbReference>
<keyword evidence="5 16" id="KW-0820">tRNA-binding</keyword>
<evidence type="ECO:0000256" key="16">
    <source>
        <dbReference type="PROSITE-ProRule" id="PRU00209"/>
    </source>
</evidence>
<evidence type="ECO:0000256" key="14">
    <source>
        <dbReference type="ARBA" id="ARBA00049255"/>
    </source>
</evidence>
<keyword evidence="21" id="KW-1185">Reference proteome</keyword>
<evidence type="ECO:0000256" key="15">
    <source>
        <dbReference type="HAMAP-Rule" id="MF_00283"/>
    </source>
</evidence>
<dbReference type="InterPro" id="IPR041616">
    <property type="entry name" value="PheRS_beta_core"/>
</dbReference>
<feature type="domain" description="B5" evidence="19">
    <location>
        <begin position="403"/>
        <end position="478"/>
    </location>
</feature>
<dbReference type="HOGENOM" id="CLU_016891_0_0_9"/>
<dbReference type="SUPFAM" id="SSF56037">
    <property type="entry name" value="PheT/TilS domain"/>
    <property type="match status" value="1"/>
</dbReference>
<dbReference type="SUPFAM" id="SSF50249">
    <property type="entry name" value="Nucleic acid-binding proteins"/>
    <property type="match status" value="1"/>
</dbReference>
<sequence>MLVPIDWLKDYVEIKEDAKDLGDALTLSGSKVEKVEVYGEEIQNVVTGKIVKITKHPEADKLSICQVDIGAEEPIQIVTAATNMKEQDVVPVALHGSTLHGGLKIKKGKLRGEVSNGMFCSLEELGLAEEGTCHGLHIMDTNTPLGVDIKEAVDFGGGVIEFEITSNRQDCFSVYGIAREVAATYGRELKGLNTSYKTSGGNVNDIVKAEIKDSLCRRYMARAIKNVKIGPSPSWMQNRLNEAGIRPINNIVDITNYVMVELGQPMHAYDRRDIAEGTIIVERAKDNEKFTTLDEVERTLTSEMLTIRDGKGTIGLAGIMGGLNSEVKEDTTEIIFEAANFEGVNIRLTSKELNLRTDASGKFEKDLDPNLPALALDRACALVEELGCGEIVNGTIDIYNEKKEEGHLTVSISWINKFLGTEIHGIEMKRILESLGMATEINGDNLEITTPTFRSDMNIREDVAEEVVRIYGYNKVEATMPSIHATKSGKSEKMQLNDELAKVLIGSGLYESIAYSFVSPKVFDKILLPADSELRNVVEIKNPLGEDYSIMRTTTIPSMMESLARNYSRNNKECRLFENGKIYIKEEGKELPNEINILTIGLYGGVDYLNLKGVVENILDHFKVKSAKFERESENPSFHPGKTAKVVIGREVIATVGEVHPDVAENYGIDERAFIAVINLDKLYSFIKKNNKYTPLPKFPSVTRDLAVLIDDEVLVADIEEVIKKQGGNLVEEYSLFDVYKGAQVPEGKKSVAYSIVYRDPNKTLKDSDVNKVHDKIVRTLEHKLGATLR</sequence>
<dbReference type="STRING" id="1216932.CM240_2090"/>
<dbReference type="InterPro" id="IPR005121">
    <property type="entry name" value="Fdx_antiC-bd"/>
</dbReference>
<evidence type="ECO:0000256" key="6">
    <source>
        <dbReference type="ARBA" id="ARBA00022598"/>
    </source>
</evidence>
<organism evidence="20 21">
    <name type="scientific">Clostridium bornimense</name>
    <dbReference type="NCBI Taxonomy" id="1216932"/>
    <lineage>
        <taxon>Bacteria</taxon>
        <taxon>Bacillati</taxon>
        <taxon>Bacillota</taxon>
        <taxon>Clostridia</taxon>
        <taxon>Eubacteriales</taxon>
        <taxon>Clostridiaceae</taxon>
        <taxon>Clostridium</taxon>
    </lineage>
</organism>